<accession>A0ABR8PM51</accession>
<evidence type="ECO:0000313" key="3">
    <source>
        <dbReference type="Proteomes" id="UP000659496"/>
    </source>
</evidence>
<dbReference type="PANTHER" id="PTHR48090">
    <property type="entry name" value="UNDECAPRENYL-PHOSPHATE 4-DEOXY-4-FORMAMIDO-L-ARABINOSE TRANSFERASE-RELATED"/>
    <property type="match status" value="1"/>
</dbReference>
<dbReference type="SUPFAM" id="SSF53448">
    <property type="entry name" value="Nucleotide-diphospho-sugar transferases"/>
    <property type="match status" value="1"/>
</dbReference>
<sequence>MTSPVLIIIPAYNEEATILQTVQTIETNTPYDYIVINDGSTDLTLNILKAHQKPHISLPVNLGIGGAMQTGYKYAHRQGYEYAMQLDADGQHDPADISLLLESIQDGDYDMVIGSRFLEKTAYKGSIIRRIGISYFYYLLKMIAKIDVYDPTSGYRIVNKRVITLFAQDYPVDYPEVEVLVTLSRKKYRIKEVKTEMNDRQGGASSITNVKGLYYMIKVTFFSLIRSFL</sequence>
<dbReference type="Proteomes" id="UP000659496">
    <property type="component" value="Unassembled WGS sequence"/>
</dbReference>
<dbReference type="InterPro" id="IPR050256">
    <property type="entry name" value="Glycosyltransferase_2"/>
</dbReference>
<organism evidence="2 3">
    <name type="scientific">Sporosarcina gallistercoris</name>
    <dbReference type="NCBI Taxonomy" id="2762245"/>
    <lineage>
        <taxon>Bacteria</taxon>
        <taxon>Bacillati</taxon>
        <taxon>Bacillota</taxon>
        <taxon>Bacilli</taxon>
        <taxon>Bacillales</taxon>
        <taxon>Caryophanaceae</taxon>
        <taxon>Sporosarcina</taxon>
    </lineage>
</organism>
<name>A0ABR8PM51_9BACL</name>
<dbReference type="CDD" id="cd04179">
    <property type="entry name" value="DPM_DPG-synthase_like"/>
    <property type="match status" value="1"/>
</dbReference>
<dbReference type="Pfam" id="PF00535">
    <property type="entry name" value="Glycos_transf_2"/>
    <property type="match status" value="1"/>
</dbReference>
<dbReference type="InterPro" id="IPR001173">
    <property type="entry name" value="Glyco_trans_2-like"/>
</dbReference>
<evidence type="ECO:0000259" key="1">
    <source>
        <dbReference type="Pfam" id="PF00535"/>
    </source>
</evidence>
<dbReference type="EMBL" id="JACSQY010000011">
    <property type="protein sequence ID" value="MBD7909232.1"/>
    <property type="molecule type" value="Genomic_DNA"/>
</dbReference>
<dbReference type="InterPro" id="IPR029044">
    <property type="entry name" value="Nucleotide-diphossugar_trans"/>
</dbReference>
<comment type="caution">
    <text evidence="2">The sequence shown here is derived from an EMBL/GenBank/DDBJ whole genome shotgun (WGS) entry which is preliminary data.</text>
</comment>
<proteinExistence type="predicted"/>
<dbReference type="PANTHER" id="PTHR48090:SF7">
    <property type="entry name" value="RFBJ PROTEIN"/>
    <property type="match status" value="1"/>
</dbReference>
<protein>
    <submittedName>
        <fullName evidence="2">Glycosyltransferase family 2 protein</fullName>
    </submittedName>
</protein>
<gene>
    <name evidence="2" type="ORF">H9659_12925</name>
</gene>
<evidence type="ECO:0000313" key="2">
    <source>
        <dbReference type="EMBL" id="MBD7909232.1"/>
    </source>
</evidence>
<keyword evidence="3" id="KW-1185">Reference proteome</keyword>
<reference evidence="2 3" key="1">
    <citation type="submission" date="2020-08" db="EMBL/GenBank/DDBJ databases">
        <title>A Genomic Blueprint of the Chicken Gut Microbiome.</title>
        <authorList>
            <person name="Gilroy R."/>
            <person name="Ravi A."/>
            <person name="Getino M."/>
            <person name="Pursley I."/>
            <person name="Horton D.L."/>
            <person name="Alikhan N.-F."/>
            <person name="Baker D."/>
            <person name="Gharbi K."/>
            <person name="Hall N."/>
            <person name="Watson M."/>
            <person name="Adriaenssens E.M."/>
            <person name="Foster-Nyarko E."/>
            <person name="Jarju S."/>
            <person name="Secka A."/>
            <person name="Antonio M."/>
            <person name="Oren A."/>
            <person name="Chaudhuri R."/>
            <person name="La Ragione R.M."/>
            <person name="Hildebrand F."/>
            <person name="Pallen M.J."/>
        </authorList>
    </citation>
    <scope>NUCLEOTIDE SEQUENCE [LARGE SCALE GENOMIC DNA]</scope>
    <source>
        <strain evidence="2 3">Sa3CUA8</strain>
    </source>
</reference>
<dbReference type="Gene3D" id="3.90.550.10">
    <property type="entry name" value="Spore Coat Polysaccharide Biosynthesis Protein SpsA, Chain A"/>
    <property type="match status" value="1"/>
</dbReference>
<feature type="domain" description="Glycosyltransferase 2-like" evidence="1">
    <location>
        <begin position="7"/>
        <end position="162"/>
    </location>
</feature>